<protein>
    <submittedName>
        <fullName evidence="2">Uncharacterized protein</fullName>
    </submittedName>
</protein>
<accession>A0AAW8D6I4</accession>
<reference evidence="2" key="1">
    <citation type="submission" date="2023-07" db="EMBL/GenBank/DDBJ databases">
        <title>Sorghum-associated microbial communities from plants grown in Nebraska, USA.</title>
        <authorList>
            <person name="Schachtman D."/>
        </authorList>
    </citation>
    <scope>NUCLEOTIDE SEQUENCE</scope>
    <source>
        <strain evidence="2">DS3754</strain>
    </source>
</reference>
<feature type="compositionally biased region" description="Polar residues" evidence="1">
    <location>
        <begin position="7"/>
        <end position="21"/>
    </location>
</feature>
<dbReference type="AlphaFoldDB" id="A0AAW8D6I4"/>
<proteinExistence type="predicted"/>
<comment type="caution">
    <text evidence="2">The sequence shown here is derived from an EMBL/GenBank/DDBJ whole genome shotgun (WGS) entry which is preliminary data.</text>
</comment>
<evidence type="ECO:0000313" key="2">
    <source>
        <dbReference type="EMBL" id="MDP9894860.1"/>
    </source>
</evidence>
<gene>
    <name evidence="2" type="ORF">J2W31_003985</name>
</gene>
<organism evidence="2 3">
    <name type="scientific">Variovorax boronicumulans</name>
    <dbReference type="NCBI Taxonomy" id="436515"/>
    <lineage>
        <taxon>Bacteria</taxon>
        <taxon>Pseudomonadati</taxon>
        <taxon>Pseudomonadota</taxon>
        <taxon>Betaproteobacteria</taxon>
        <taxon>Burkholderiales</taxon>
        <taxon>Comamonadaceae</taxon>
        <taxon>Variovorax</taxon>
    </lineage>
</organism>
<name>A0AAW8D6I4_9BURK</name>
<evidence type="ECO:0000313" key="3">
    <source>
        <dbReference type="Proteomes" id="UP001242045"/>
    </source>
</evidence>
<dbReference type="Proteomes" id="UP001242045">
    <property type="component" value="Unassembled WGS sequence"/>
</dbReference>
<dbReference type="EMBL" id="JAUSRD010000010">
    <property type="protein sequence ID" value="MDP9894860.1"/>
    <property type="molecule type" value="Genomic_DNA"/>
</dbReference>
<feature type="region of interest" description="Disordered" evidence="1">
    <location>
        <begin position="1"/>
        <end position="32"/>
    </location>
</feature>
<sequence>MPATRLLNRSQKPLPTESASTAELPATPVSFRRAGAGTDHARIINDSFEEKLRFPAVGTFIQSHSGQQAHPHPSMCPHQSACITRAAKKNLEHGRRLIIEGRSPSHRNPVARFNFLGIILLLPIVRSNRYCAREVTRITIQVRLINWLNEQRPDAFPTCSNNSFSCLISTDRAAAMPPAAERPR</sequence>
<evidence type="ECO:0000256" key="1">
    <source>
        <dbReference type="SAM" id="MobiDB-lite"/>
    </source>
</evidence>